<dbReference type="RefSeq" id="WP_195874733.1">
    <property type="nucleotide sequence ID" value="NZ_JADOEL010000002.1"/>
</dbReference>
<dbReference type="InterPro" id="IPR050343">
    <property type="entry name" value="RsuA_PseudoU_synthase"/>
</dbReference>
<accession>A0ABS0EPJ7</accession>
<evidence type="ECO:0000256" key="5">
    <source>
        <dbReference type="ARBA" id="ARBA00041420"/>
    </source>
</evidence>
<evidence type="ECO:0000256" key="8">
    <source>
        <dbReference type="ARBA" id="ARBA00042890"/>
    </source>
</evidence>
<dbReference type="CDD" id="cd02555">
    <property type="entry name" value="PSSA_1"/>
    <property type="match status" value="1"/>
</dbReference>
<dbReference type="EMBL" id="JADOEL010000002">
    <property type="protein sequence ID" value="MBF8176790.1"/>
    <property type="molecule type" value="Genomic_DNA"/>
</dbReference>
<comment type="caution">
    <text evidence="12">The sequence shown here is derived from an EMBL/GenBank/DDBJ whole genome shotgun (WGS) entry which is preliminary data.</text>
</comment>
<dbReference type="Pfam" id="PF01479">
    <property type="entry name" value="S4"/>
    <property type="match status" value="1"/>
</dbReference>
<evidence type="ECO:0000256" key="3">
    <source>
        <dbReference type="ARBA" id="ARBA00038922"/>
    </source>
</evidence>
<evidence type="ECO:0000256" key="4">
    <source>
        <dbReference type="ARBA" id="ARBA00039989"/>
    </source>
</evidence>
<dbReference type="SUPFAM" id="SSF55120">
    <property type="entry name" value="Pseudouridine synthase"/>
    <property type="match status" value="1"/>
</dbReference>
<dbReference type="InterPro" id="IPR020103">
    <property type="entry name" value="PsdUridine_synth_cat_dom_sf"/>
</dbReference>
<gene>
    <name evidence="12" type="ORF">IXC47_03730</name>
</gene>
<dbReference type="Proteomes" id="UP000657372">
    <property type="component" value="Unassembled WGS sequence"/>
</dbReference>
<reference evidence="12 13" key="1">
    <citation type="submission" date="2020-11" db="EMBL/GenBank/DDBJ databases">
        <title>WGS of Herminiimonas contaminans strain Marseille-Q4544 isolated from planarians Schmidtea mediterranea.</title>
        <authorList>
            <person name="Kangale L."/>
        </authorList>
    </citation>
    <scope>NUCLEOTIDE SEQUENCE [LARGE SCALE GENOMIC DNA]</scope>
    <source>
        <strain evidence="12 13">Marseille-Q4544</strain>
    </source>
</reference>
<evidence type="ECO:0000256" key="10">
    <source>
        <dbReference type="PROSITE-ProRule" id="PRU00182"/>
    </source>
</evidence>
<dbReference type="Gene3D" id="3.10.290.10">
    <property type="entry name" value="RNA-binding S4 domain"/>
    <property type="match status" value="1"/>
</dbReference>
<evidence type="ECO:0000313" key="12">
    <source>
        <dbReference type="EMBL" id="MBF8176790.1"/>
    </source>
</evidence>
<dbReference type="PROSITE" id="PS50889">
    <property type="entry name" value="S4"/>
    <property type="match status" value="1"/>
</dbReference>
<protein>
    <recommendedName>
        <fullName evidence="4">Dual-specificity RNA pseudouridine synthase RluF</fullName>
        <ecNumber evidence="3">5.4.99.21</ecNumber>
    </recommendedName>
    <alternativeName>
        <fullName evidence="6">23S rRNA pseudouridine(2604) synthase</fullName>
    </alternativeName>
    <alternativeName>
        <fullName evidence="8">Ribosomal large subunit pseudouridine synthase F</fullName>
    </alternativeName>
    <alternativeName>
        <fullName evidence="7">rRNA pseudouridylate synthase F</fullName>
    </alternativeName>
    <alternativeName>
        <fullName evidence="9">rRNA-uridine isomerase F</fullName>
    </alternativeName>
    <alternativeName>
        <fullName evidence="5">tRNA(Tyr) pseudouridine(35) synthase</fullName>
    </alternativeName>
</protein>
<comment type="catalytic activity">
    <reaction evidence="1">
        <text>uridine(35) in tRNA(Tyr) = pseudouridine(35) in tRNA(Tyr)</text>
        <dbReference type="Rhea" id="RHEA:60556"/>
        <dbReference type="Rhea" id="RHEA-COMP:15607"/>
        <dbReference type="Rhea" id="RHEA-COMP:15608"/>
        <dbReference type="ChEBI" id="CHEBI:65314"/>
        <dbReference type="ChEBI" id="CHEBI:65315"/>
    </reaction>
</comment>
<sequence length="237" mass="26160">MVDSIRLSKRVAEVLACSRSVAEQYIEGGWISVDGKVIEEAGHRVDPQQQVVLAPDATLVAIAPVTILLHKPAGMEADAVLQCITPENLYADDRSGIRFLKKHTTDLKATDQLETMASGLLVLTQDWHVARKLVDDAASIEQEYIAEVSGELVVGGLVLLNHGLSMNRKALAPVKVSWQNETRLRFAGKGIQRGQIAYMCEQVGLTLVGLKRIRMARMPMAALPVGQWRYLKGYERF</sequence>
<dbReference type="InterPro" id="IPR036986">
    <property type="entry name" value="S4_RNA-bd_sf"/>
</dbReference>
<dbReference type="CDD" id="cd00165">
    <property type="entry name" value="S4"/>
    <property type="match status" value="1"/>
</dbReference>
<proteinExistence type="predicted"/>
<evidence type="ECO:0000256" key="1">
    <source>
        <dbReference type="ARBA" id="ARBA00036390"/>
    </source>
</evidence>
<evidence type="ECO:0000256" key="2">
    <source>
        <dbReference type="ARBA" id="ARBA00036535"/>
    </source>
</evidence>
<evidence type="ECO:0000256" key="9">
    <source>
        <dbReference type="ARBA" id="ARBA00043147"/>
    </source>
</evidence>
<feature type="domain" description="RNA-binding S4" evidence="11">
    <location>
        <begin position="5"/>
        <end position="68"/>
    </location>
</feature>
<comment type="catalytic activity">
    <reaction evidence="2">
        <text>uridine(2604) in 23S rRNA = pseudouridine(2604) in 23S rRNA</text>
        <dbReference type="Rhea" id="RHEA:38875"/>
        <dbReference type="Rhea" id="RHEA-COMP:10093"/>
        <dbReference type="Rhea" id="RHEA-COMP:10094"/>
        <dbReference type="ChEBI" id="CHEBI:65314"/>
        <dbReference type="ChEBI" id="CHEBI:65315"/>
        <dbReference type="EC" id="5.4.99.21"/>
    </reaction>
</comment>
<keyword evidence="13" id="KW-1185">Reference proteome</keyword>
<evidence type="ECO:0000259" key="11">
    <source>
        <dbReference type="SMART" id="SM00363"/>
    </source>
</evidence>
<organism evidence="12 13">
    <name type="scientific">Herminiimonas contaminans</name>
    <dbReference type="NCBI Taxonomy" id="1111140"/>
    <lineage>
        <taxon>Bacteria</taxon>
        <taxon>Pseudomonadati</taxon>
        <taxon>Pseudomonadota</taxon>
        <taxon>Betaproteobacteria</taxon>
        <taxon>Burkholderiales</taxon>
        <taxon>Oxalobacteraceae</taxon>
        <taxon>Herminiimonas</taxon>
    </lineage>
</organism>
<keyword evidence="10" id="KW-0694">RNA-binding</keyword>
<dbReference type="PANTHER" id="PTHR47683:SF2">
    <property type="entry name" value="RNA-BINDING S4 DOMAIN-CONTAINING PROTEIN"/>
    <property type="match status" value="1"/>
</dbReference>
<evidence type="ECO:0000313" key="13">
    <source>
        <dbReference type="Proteomes" id="UP000657372"/>
    </source>
</evidence>
<evidence type="ECO:0000256" key="6">
    <source>
        <dbReference type="ARBA" id="ARBA00041697"/>
    </source>
</evidence>
<name>A0ABS0EPJ7_9BURK</name>
<dbReference type="SMART" id="SM00363">
    <property type="entry name" value="S4"/>
    <property type="match status" value="1"/>
</dbReference>
<dbReference type="InterPro" id="IPR002942">
    <property type="entry name" value="S4_RNA-bd"/>
</dbReference>
<dbReference type="SUPFAM" id="SSF55174">
    <property type="entry name" value="Alpha-L RNA-binding motif"/>
    <property type="match status" value="1"/>
</dbReference>
<dbReference type="EC" id="5.4.99.21" evidence="3"/>
<evidence type="ECO:0000256" key="7">
    <source>
        <dbReference type="ARBA" id="ARBA00042843"/>
    </source>
</evidence>
<dbReference type="Gene3D" id="3.30.2350.10">
    <property type="entry name" value="Pseudouridine synthase"/>
    <property type="match status" value="1"/>
</dbReference>
<dbReference type="PANTHER" id="PTHR47683">
    <property type="entry name" value="PSEUDOURIDINE SYNTHASE FAMILY PROTEIN-RELATED"/>
    <property type="match status" value="1"/>
</dbReference>